<dbReference type="InterPro" id="IPR055769">
    <property type="entry name" value="DUF7345"/>
</dbReference>
<feature type="compositionally biased region" description="Acidic residues" evidence="1">
    <location>
        <begin position="344"/>
        <end position="356"/>
    </location>
</feature>
<feature type="region of interest" description="Disordered" evidence="1">
    <location>
        <begin position="295"/>
        <end position="356"/>
    </location>
</feature>
<dbReference type="InterPro" id="IPR055767">
    <property type="entry name" value="DUF7343"/>
</dbReference>
<feature type="domain" description="DUF7345" evidence="3">
    <location>
        <begin position="59"/>
        <end position="214"/>
    </location>
</feature>
<organism evidence="4 5">
    <name type="scientific">Haloarchaeobius litoreus</name>
    <dbReference type="NCBI Taxonomy" id="755306"/>
    <lineage>
        <taxon>Archaea</taxon>
        <taxon>Methanobacteriati</taxon>
        <taxon>Methanobacteriota</taxon>
        <taxon>Stenosarchaea group</taxon>
        <taxon>Halobacteria</taxon>
        <taxon>Halobacteriales</taxon>
        <taxon>Halorubellaceae</taxon>
        <taxon>Haloarchaeobius</taxon>
    </lineage>
</organism>
<dbReference type="Proteomes" id="UP001597034">
    <property type="component" value="Unassembled WGS sequence"/>
</dbReference>
<name>A0ABD6DL68_9EURY</name>
<protein>
    <submittedName>
        <fullName evidence="4">Helix-turn-helix transcriptional regulator</fullName>
    </submittedName>
</protein>
<comment type="caution">
    <text evidence="4">The sequence shown here is derived from an EMBL/GenBank/DDBJ whole genome shotgun (WGS) entry which is preliminary data.</text>
</comment>
<evidence type="ECO:0000313" key="4">
    <source>
        <dbReference type="EMBL" id="MFD1647059.1"/>
    </source>
</evidence>
<feature type="domain" description="DUF7343" evidence="2">
    <location>
        <begin position="355"/>
        <end position="416"/>
    </location>
</feature>
<evidence type="ECO:0000259" key="2">
    <source>
        <dbReference type="Pfam" id="PF24034"/>
    </source>
</evidence>
<accession>A0ABD6DL68</accession>
<dbReference type="RefSeq" id="WP_256400875.1">
    <property type="nucleotide sequence ID" value="NZ_JANHJR010000003.1"/>
</dbReference>
<evidence type="ECO:0000259" key="3">
    <source>
        <dbReference type="Pfam" id="PF24036"/>
    </source>
</evidence>
<feature type="compositionally biased region" description="Low complexity" evidence="1">
    <location>
        <begin position="331"/>
        <end position="343"/>
    </location>
</feature>
<sequence>MRSLSAFAVALLALSLVAAPVVGVASSGTAPAAEQSDRSTVQTSDSLPFEEASPHTVFEVNVTASGDARWSITYRYVLNSSNETEAFQRFGDDVSAGTADVGFSPQVFQRFAEQGESWTDREMTIEAAGWEDVQIRERMTQPGTATTTTAATNGTENETTTYIGELTYSFVWTGFASVEGNTIVVGDAFGTDNETWFNRLYDDQRFVLNSPTNYGIRDSPDDKGPDNGTLVWDGPVTFEPGYLETTYFELAPPNTTTPTDPNPEDEGLSPFVLVGLVGVLVVTAAGGAYMFAKRQSGAPPGAGPEPTPNGGRGPTSDGGATGAVPDEEEAAGAAEGVAAGAADEPPEADEIDEELLSDEERVLRLLDGNGGRMKQANIVKETGWSNAKVSQLLSGMADDEEIRKLRIGRENLITLPGESLGEFDDEP</sequence>
<dbReference type="AlphaFoldDB" id="A0ABD6DL68"/>
<dbReference type="Pfam" id="PF24036">
    <property type="entry name" value="DUF7345"/>
    <property type="match status" value="1"/>
</dbReference>
<feature type="region of interest" description="Disordered" evidence="1">
    <location>
        <begin position="28"/>
        <end position="50"/>
    </location>
</feature>
<dbReference type="EMBL" id="JBHUDO010000003">
    <property type="protein sequence ID" value="MFD1647059.1"/>
    <property type="molecule type" value="Genomic_DNA"/>
</dbReference>
<keyword evidence="5" id="KW-1185">Reference proteome</keyword>
<evidence type="ECO:0000256" key="1">
    <source>
        <dbReference type="SAM" id="MobiDB-lite"/>
    </source>
</evidence>
<proteinExistence type="predicted"/>
<evidence type="ECO:0000313" key="5">
    <source>
        <dbReference type="Proteomes" id="UP001597034"/>
    </source>
</evidence>
<gene>
    <name evidence="4" type="ORF">ACFSBL_15315</name>
</gene>
<reference evidence="4 5" key="1">
    <citation type="journal article" date="2019" name="Int. J. Syst. Evol. Microbiol.">
        <title>The Global Catalogue of Microorganisms (GCM) 10K type strain sequencing project: providing services to taxonomists for standard genome sequencing and annotation.</title>
        <authorList>
            <consortium name="The Broad Institute Genomics Platform"/>
            <consortium name="The Broad Institute Genome Sequencing Center for Infectious Disease"/>
            <person name="Wu L."/>
            <person name="Ma J."/>
        </authorList>
    </citation>
    <scope>NUCLEOTIDE SEQUENCE [LARGE SCALE GENOMIC DNA]</scope>
    <source>
        <strain evidence="4 5">CGMCC 1.10390</strain>
    </source>
</reference>
<dbReference type="Pfam" id="PF24034">
    <property type="entry name" value="DUF7343"/>
    <property type="match status" value="1"/>
</dbReference>